<reference evidence="1" key="1">
    <citation type="submission" date="2021-03" db="EMBL/GenBank/DDBJ databases">
        <authorList>
            <person name="Bekaert M."/>
        </authorList>
    </citation>
    <scope>NUCLEOTIDE SEQUENCE</scope>
</reference>
<organism evidence="1 2">
    <name type="scientific">Mytilus edulis</name>
    <name type="common">Blue mussel</name>
    <dbReference type="NCBI Taxonomy" id="6550"/>
    <lineage>
        <taxon>Eukaryota</taxon>
        <taxon>Metazoa</taxon>
        <taxon>Spiralia</taxon>
        <taxon>Lophotrochozoa</taxon>
        <taxon>Mollusca</taxon>
        <taxon>Bivalvia</taxon>
        <taxon>Autobranchia</taxon>
        <taxon>Pteriomorphia</taxon>
        <taxon>Mytilida</taxon>
        <taxon>Mytiloidea</taxon>
        <taxon>Mytilidae</taxon>
        <taxon>Mytilinae</taxon>
        <taxon>Mytilus</taxon>
    </lineage>
</organism>
<accession>A0A8S3T103</accession>
<dbReference type="OrthoDB" id="6039560at2759"/>
<evidence type="ECO:0000313" key="2">
    <source>
        <dbReference type="Proteomes" id="UP000683360"/>
    </source>
</evidence>
<name>A0A8S3T103_MYTED</name>
<sequence>MRNRFLIEEQTKEISKGRTHARGFRWKNTRKMFMDEDHKEGVSDGRTHERGFRWKIARRGFQMEEHTKEVSDGRSQGGGFCTITRFKDPLPMCDENIVCSKINALSYLTEERHFFSYVTCQCPSGQKCPKAPGKQTILVEEGLWYGLCTPVSEMRPCIPGETAEKLHVDMDRKTNIQINCICPAHELEVLDRGESATEWVRASKQSGLTIHELVCGAGGSNDMEKRKGRGFRKFYFYKK</sequence>
<comment type="caution">
    <text evidence="1">The sequence shown here is derived from an EMBL/GenBank/DDBJ whole genome shotgun (WGS) entry which is preliminary data.</text>
</comment>
<protein>
    <submittedName>
        <fullName evidence="1">Uncharacterized protein</fullName>
    </submittedName>
</protein>
<keyword evidence="2" id="KW-1185">Reference proteome</keyword>
<dbReference type="Gene3D" id="2.20.20.160">
    <property type="match status" value="1"/>
</dbReference>
<evidence type="ECO:0000313" key="1">
    <source>
        <dbReference type="EMBL" id="CAG2224602.1"/>
    </source>
</evidence>
<dbReference type="AlphaFoldDB" id="A0A8S3T103"/>
<dbReference type="EMBL" id="CAJPWZ010001808">
    <property type="protein sequence ID" value="CAG2224602.1"/>
    <property type="molecule type" value="Genomic_DNA"/>
</dbReference>
<gene>
    <name evidence="1" type="ORF">MEDL_37799</name>
</gene>
<proteinExistence type="predicted"/>
<dbReference type="Proteomes" id="UP000683360">
    <property type="component" value="Unassembled WGS sequence"/>
</dbReference>